<dbReference type="InterPro" id="IPR015300">
    <property type="entry name" value="DNA-bd_pseudobarrel_sf"/>
</dbReference>
<dbReference type="Gene3D" id="2.40.330.10">
    <property type="entry name" value="DNA-binding pseudobarrel domain"/>
    <property type="match status" value="1"/>
</dbReference>
<organism evidence="7 8">
    <name type="scientific">Coffea canephora</name>
    <name type="common">Robusta coffee</name>
    <dbReference type="NCBI Taxonomy" id="49390"/>
    <lineage>
        <taxon>Eukaryota</taxon>
        <taxon>Viridiplantae</taxon>
        <taxon>Streptophyta</taxon>
        <taxon>Embryophyta</taxon>
        <taxon>Tracheophyta</taxon>
        <taxon>Spermatophyta</taxon>
        <taxon>Magnoliopsida</taxon>
        <taxon>eudicotyledons</taxon>
        <taxon>Gunneridae</taxon>
        <taxon>Pentapetalae</taxon>
        <taxon>asterids</taxon>
        <taxon>lamiids</taxon>
        <taxon>Gentianales</taxon>
        <taxon>Rubiaceae</taxon>
        <taxon>Ixoroideae</taxon>
        <taxon>Gardenieae complex</taxon>
        <taxon>Bertiereae - Coffeeae clade</taxon>
        <taxon>Coffeeae</taxon>
        <taxon>Coffea</taxon>
    </lineage>
</organism>
<protein>
    <recommendedName>
        <fullName evidence="6">TF-B3 domain-containing protein</fullName>
    </recommendedName>
</protein>
<dbReference type="SUPFAM" id="SSF101936">
    <property type="entry name" value="DNA-binding pseudobarrel domain"/>
    <property type="match status" value="1"/>
</dbReference>
<evidence type="ECO:0000259" key="6">
    <source>
        <dbReference type="PROSITE" id="PS50863"/>
    </source>
</evidence>
<evidence type="ECO:0000256" key="3">
    <source>
        <dbReference type="ARBA" id="ARBA00023125"/>
    </source>
</evidence>
<evidence type="ECO:0000313" key="7">
    <source>
        <dbReference type="EMBL" id="CDP07179.1"/>
    </source>
</evidence>
<keyword evidence="3" id="KW-0238">DNA-binding</keyword>
<dbReference type="OMA" id="CNTANNA"/>
<evidence type="ECO:0000313" key="8">
    <source>
        <dbReference type="Proteomes" id="UP000295252"/>
    </source>
</evidence>
<keyword evidence="2" id="KW-0805">Transcription regulation</keyword>
<evidence type="ECO:0000256" key="5">
    <source>
        <dbReference type="ARBA" id="ARBA00023242"/>
    </source>
</evidence>
<dbReference type="GO" id="GO:0003677">
    <property type="term" value="F:DNA binding"/>
    <property type="evidence" value="ECO:0007669"/>
    <property type="project" value="UniProtKB-KW"/>
</dbReference>
<dbReference type="GO" id="GO:0005634">
    <property type="term" value="C:nucleus"/>
    <property type="evidence" value="ECO:0007669"/>
    <property type="project" value="UniProtKB-SubCell"/>
</dbReference>
<accession>A0A068UG93</accession>
<feature type="domain" description="TF-B3" evidence="6">
    <location>
        <begin position="72"/>
        <end position="167"/>
    </location>
</feature>
<keyword evidence="5" id="KW-0539">Nucleus</keyword>
<evidence type="ECO:0000256" key="2">
    <source>
        <dbReference type="ARBA" id="ARBA00023015"/>
    </source>
</evidence>
<dbReference type="Gramene" id="CDP07179">
    <property type="protein sequence ID" value="CDP07179"/>
    <property type="gene ID" value="GSCOC_T00024337001"/>
</dbReference>
<keyword evidence="4" id="KW-0804">Transcription</keyword>
<sequence>MSNQLVQPFLCAVKEEPFMTDSDTDEKPYVDLINSKSVPSGENSQLLSGSSSGMAEMDDIEYWTISGKKPYFDIILTKSHVGPRFQLFLPTTIVPALPSAMVPVVLTCCGKNWNTVYYGDRTGKRFGPSWKEFASDNELKTGDCCFFELMESTMAQIKFKVIILRGDLPVLRFAEGDGETPEKAIIIE</sequence>
<dbReference type="Proteomes" id="UP000295252">
    <property type="component" value="Chromosome X"/>
</dbReference>
<name>A0A068UG93_COFCA</name>
<dbReference type="InterPro" id="IPR044837">
    <property type="entry name" value="REM16-like"/>
</dbReference>
<dbReference type="PROSITE" id="PS50863">
    <property type="entry name" value="B3"/>
    <property type="match status" value="1"/>
</dbReference>
<dbReference type="PANTHER" id="PTHR31391:SF64">
    <property type="entry name" value="B3 DOMAIN-CONTAINING PROTEIN OS06G0112300"/>
    <property type="match status" value="1"/>
</dbReference>
<dbReference type="OrthoDB" id="638806at2759"/>
<comment type="subcellular location">
    <subcellularLocation>
        <location evidence="1">Nucleus</location>
    </subcellularLocation>
</comment>
<dbReference type="STRING" id="49390.A0A068UG93"/>
<reference evidence="8" key="1">
    <citation type="journal article" date="2014" name="Science">
        <title>The coffee genome provides insight into the convergent evolution of caffeine biosynthesis.</title>
        <authorList>
            <person name="Denoeud F."/>
            <person name="Carretero-Paulet L."/>
            <person name="Dereeper A."/>
            <person name="Droc G."/>
            <person name="Guyot R."/>
            <person name="Pietrella M."/>
            <person name="Zheng C."/>
            <person name="Alberti A."/>
            <person name="Anthony F."/>
            <person name="Aprea G."/>
            <person name="Aury J.M."/>
            <person name="Bento P."/>
            <person name="Bernard M."/>
            <person name="Bocs S."/>
            <person name="Campa C."/>
            <person name="Cenci A."/>
            <person name="Combes M.C."/>
            <person name="Crouzillat D."/>
            <person name="Da Silva C."/>
            <person name="Daddiego L."/>
            <person name="De Bellis F."/>
            <person name="Dussert S."/>
            <person name="Garsmeur O."/>
            <person name="Gayraud T."/>
            <person name="Guignon V."/>
            <person name="Jahn K."/>
            <person name="Jamilloux V."/>
            <person name="Joet T."/>
            <person name="Labadie K."/>
            <person name="Lan T."/>
            <person name="Leclercq J."/>
            <person name="Lepelley M."/>
            <person name="Leroy T."/>
            <person name="Li L.T."/>
            <person name="Librado P."/>
            <person name="Lopez L."/>
            <person name="Munoz A."/>
            <person name="Noel B."/>
            <person name="Pallavicini A."/>
            <person name="Perrotta G."/>
            <person name="Poncet V."/>
            <person name="Pot D."/>
            <person name="Priyono X."/>
            <person name="Rigoreau M."/>
            <person name="Rouard M."/>
            <person name="Rozas J."/>
            <person name="Tranchant-Dubreuil C."/>
            <person name="VanBuren R."/>
            <person name="Zhang Q."/>
            <person name="Andrade A.C."/>
            <person name="Argout X."/>
            <person name="Bertrand B."/>
            <person name="de Kochko A."/>
            <person name="Graziosi G."/>
            <person name="Henry R.J."/>
            <person name="Jayarama X."/>
            <person name="Ming R."/>
            <person name="Nagai C."/>
            <person name="Rounsley S."/>
            <person name="Sankoff D."/>
            <person name="Giuliano G."/>
            <person name="Albert V.A."/>
            <person name="Wincker P."/>
            <person name="Lashermes P."/>
        </authorList>
    </citation>
    <scope>NUCLEOTIDE SEQUENCE [LARGE SCALE GENOMIC DNA]</scope>
    <source>
        <strain evidence="8">cv. DH200-94</strain>
    </source>
</reference>
<dbReference type="InParanoid" id="A0A068UG93"/>
<dbReference type="InterPro" id="IPR003340">
    <property type="entry name" value="B3_DNA-bd"/>
</dbReference>
<dbReference type="AlphaFoldDB" id="A0A068UG93"/>
<dbReference type="PANTHER" id="PTHR31391">
    <property type="entry name" value="B3 DOMAIN-CONTAINING PROTEIN OS11G0197600-RELATED"/>
    <property type="match status" value="1"/>
</dbReference>
<evidence type="ECO:0000256" key="4">
    <source>
        <dbReference type="ARBA" id="ARBA00023163"/>
    </source>
</evidence>
<keyword evidence="8" id="KW-1185">Reference proteome</keyword>
<dbReference type="EMBL" id="HG739109">
    <property type="protein sequence ID" value="CDP07179.1"/>
    <property type="molecule type" value="Genomic_DNA"/>
</dbReference>
<dbReference type="PhylomeDB" id="A0A068UG93"/>
<evidence type="ECO:0000256" key="1">
    <source>
        <dbReference type="ARBA" id="ARBA00004123"/>
    </source>
</evidence>
<dbReference type="CDD" id="cd10017">
    <property type="entry name" value="B3_DNA"/>
    <property type="match status" value="1"/>
</dbReference>
<gene>
    <name evidence="7" type="ORF">GSCOC_T00024337001</name>
</gene>
<proteinExistence type="predicted"/>
<dbReference type="Pfam" id="PF02362">
    <property type="entry name" value="B3"/>
    <property type="match status" value="1"/>
</dbReference>
<dbReference type="SMART" id="SM01019">
    <property type="entry name" value="B3"/>
    <property type="match status" value="1"/>
</dbReference>